<keyword evidence="1 5" id="KW-0169">Cobalamin biosynthesis</keyword>
<keyword evidence="4 5" id="KW-0949">S-adenosyl-L-methionine</keyword>
<name>A0ABP7MEJ1_9GAMM</name>
<protein>
    <recommendedName>
        <fullName evidence="5">Cobalt-precorrin-5B C(1)-methyltransferase</fullName>
        <ecNumber evidence="5">2.1.1.195</ecNumber>
    </recommendedName>
    <alternativeName>
        <fullName evidence="5">Cobalt-precorrin-6A synthase</fullName>
    </alternativeName>
</protein>
<comment type="function">
    <text evidence="5">Catalyzes the methylation of C-1 in cobalt-precorrin-5B to form cobalt-precorrin-6A.</text>
</comment>
<gene>
    <name evidence="5" type="primary">cbiD</name>
    <name evidence="7" type="ORF">GCM10022277_13260</name>
</gene>
<dbReference type="PANTHER" id="PTHR35863:SF1">
    <property type="entry name" value="COBALT-PRECORRIN-5B C(1)-METHYLTRANSFERASE"/>
    <property type="match status" value="1"/>
</dbReference>
<dbReference type="EMBL" id="BAABBN010000004">
    <property type="protein sequence ID" value="GAA3919224.1"/>
    <property type="molecule type" value="Genomic_DNA"/>
</dbReference>
<comment type="similarity">
    <text evidence="5">Belongs to the CbiD family.</text>
</comment>
<keyword evidence="3 5" id="KW-0808">Transferase</keyword>
<evidence type="ECO:0000256" key="4">
    <source>
        <dbReference type="ARBA" id="ARBA00022691"/>
    </source>
</evidence>
<evidence type="ECO:0000256" key="6">
    <source>
        <dbReference type="SAM" id="MobiDB-lite"/>
    </source>
</evidence>
<evidence type="ECO:0000313" key="8">
    <source>
        <dbReference type="Proteomes" id="UP001501565"/>
    </source>
</evidence>
<dbReference type="Proteomes" id="UP001501565">
    <property type="component" value="Unassembled WGS sequence"/>
</dbReference>
<evidence type="ECO:0000256" key="1">
    <source>
        <dbReference type="ARBA" id="ARBA00022573"/>
    </source>
</evidence>
<dbReference type="NCBIfam" id="NF000849">
    <property type="entry name" value="PRK00075.1-1"/>
    <property type="match status" value="1"/>
</dbReference>
<keyword evidence="2 5" id="KW-0489">Methyltransferase</keyword>
<dbReference type="Gene3D" id="3.30.2110.10">
    <property type="entry name" value="CbiD-like"/>
    <property type="match status" value="1"/>
</dbReference>
<dbReference type="Pfam" id="PF01888">
    <property type="entry name" value="CbiD"/>
    <property type="match status" value="1"/>
</dbReference>
<accession>A0ABP7MEJ1</accession>
<evidence type="ECO:0000313" key="7">
    <source>
        <dbReference type="EMBL" id="GAA3919224.1"/>
    </source>
</evidence>
<dbReference type="NCBIfam" id="TIGR00312">
    <property type="entry name" value="cbiD"/>
    <property type="match status" value="1"/>
</dbReference>
<dbReference type="EC" id="2.1.1.195" evidence="5"/>
<evidence type="ECO:0000256" key="3">
    <source>
        <dbReference type="ARBA" id="ARBA00022679"/>
    </source>
</evidence>
<evidence type="ECO:0000256" key="5">
    <source>
        <dbReference type="HAMAP-Rule" id="MF_00787"/>
    </source>
</evidence>
<comment type="catalytic activity">
    <reaction evidence="5">
        <text>Co-precorrin-5B + S-adenosyl-L-methionine = Co-precorrin-6A + S-adenosyl-L-homocysteine</text>
        <dbReference type="Rhea" id="RHEA:26285"/>
        <dbReference type="ChEBI" id="CHEBI:57856"/>
        <dbReference type="ChEBI" id="CHEBI:59789"/>
        <dbReference type="ChEBI" id="CHEBI:60063"/>
        <dbReference type="ChEBI" id="CHEBI:60064"/>
        <dbReference type="EC" id="2.1.1.195"/>
    </reaction>
</comment>
<evidence type="ECO:0000256" key="2">
    <source>
        <dbReference type="ARBA" id="ARBA00022603"/>
    </source>
</evidence>
<sequence>MRKETPEANKPLRSGYTTGACATATSYAAARLLLTGEPTTASTITLPKGQHVEFQITNCLLRDNNVGFASTIKDAGDDPDVTHGATVFAEVSLNKQPGVYFHAAKGVGTVTRDGLALAKGEPAINPVPRKMMTLHLNQLANEQNYSGGFDVFIGVEGGEDLALKTMNPRLGILGGLSILGTTGIVRPFSCAAYIASIHQGIDVAYTNDVQHIAACTGSTSEAFAIKQYPDIPEMGLIEMADFAGAVLKHVKHSPVAKLSIVGGFGKLTKLAAGHLDLHSRASSIDFPFLAKQAKHVGAEDDLIASILNSNTSLEALKLCQQANIPFANRICELARNKAKSILPETTQVEVWAISKKGDMVGHANWAFGSKPKATDSKPKANIKSQPGQ</sequence>
<dbReference type="RefSeq" id="WP_344796731.1">
    <property type="nucleotide sequence ID" value="NZ_BAABBN010000004.1"/>
</dbReference>
<comment type="caution">
    <text evidence="7">The sequence shown here is derived from an EMBL/GenBank/DDBJ whole genome shotgun (WGS) entry which is preliminary data.</text>
</comment>
<dbReference type="InterPro" id="IPR002748">
    <property type="entry name" value="CbiD"/>
</dbReference>
<reference evidence="8" key="1">
    <citation type="journal article" date="2019" name="Int. J. Syst. Evol. Microbiol.">
        <title>The Global Catalogue of Microorganisms (GCM) 10K type strain sequencing project: providing services to taxonomists for standard genome sequencing and annotation.</title>
        <authorList>
            <consortium name="The Broad Institute Genomics Platform"/>
            <consortium name="The Broad Institute Genome Sequencing Center for Infectious Disease"/>
            <person name="Wu L."/>
            <person name="Ma J."/>
        </authorList>
    </citation>
    <scope>NUCLEOTIDE SEQUENCE [LARGE SCALE GENOMIC DNA]</scope>
    <source>
        <strain evidence="8">JCM 17551</strain>
    </source>
</reference>
<dbReference type="PIRSF" id="PIRSF026782">
    <property type="entry name" value="CbiD"/>
    <property type="match status" value="1"/>
</dbReference>
<keyword evidence="8" id="KW-1185">Reference proteome</keyword>
<dbReference type="PANTHER" id="PTHR35863">
    <property type="entry name" value="COBALT-PRECORRIN-5B C(1)-METHYLTRANSFERASE"/>
    <property type="match status" value="1"/>
</dbReference>
<feature type="region of interest" description="Disordered" evidence="6">
    <location>
        <begin position="367"/>
        <end position="388"/>
    </location>
</feature>
<proteinExistence type="inferred from homology"/>
<dbReference type="InterPro" id="IPR036074">
    <property type="entry name" value="CbiD_sf"/>
</dbReference>
<comment type="pathway">
    <text evidence="5">Cofactor biosynthesis; adenosylcobalamin biosynthesis; cob(II)yrinate a,c-diamide from sirohydrochlorin (anaerobic route): step 6/10.</text>
</comment>
<dbReference type="SUPFAM" id="SSF111342">
    <property type="entry name" value="CbiD-like"/>
    <property type="match status" value="1"/>
</dbReference>
<dbReference type="HAMAP" id="MF_00787">
    <property type="entry name" value="CbiD"/>
    <property type="match status" value="1"/>
</dbReference>
<organism evidence="7 8">
    <name type="scientific">Litoribacillus peritrichatus</name>
    <dbReference type="NCBI Taxonomy" id="718191"/>
    <lineage>
        <taxon>Bacteria</taxon>
        <taxon>Pseudomonadati</taxon>
        <taxon>Pseudomonadota</taxon>
        <taxon>Gammaproteobacteria</taxon>
        <taxon>Oceanospirillales</taxon>
        <taxon>Oceanospirillaceae</taxon>
        <taxon>Litoribacillus</taxon>
    </lineage>
</organism>